<evidence type="ECO:0000259" key="12">
    <source>
        <dbReference type="PROSITE" id="PS51721"/>
    </source>
</evidence>
<dbReference type="InterPro" id="IPR012340">
    <property type="entry name" value="NA-bd_OB-fold"/>
</dbReference>
<dbReference type="EMBL" id="JASUBT010000009">
    <property type="protein sequence ID" value="MDL4936634.1"/>
    <property type="molecule type" value="Genomic_DNA"/>
</dbReference>
<comment type="subcellular location">
    <subcellularLocation>
        <location evidence="10">Cytoplasm</location>
    </subcellularLocation>
</comment>
<evidence type="ECO:0000259" key="11">
    <source>
        <dbReference type="PROSITE" id="PS50936"/>
    </source>
</evidence>
<keyword evidence="8 10" id="KW-0694">RNA-binding</keyword>
<dbReference type="PROSITE" id="PS51721">
    <property type="entry name" value="G_CP"/>
    <property type="match status" value="1"/>
</dbReference>
<keyword evidence="3 10" id="KW-0479">Metal-binding</keyword>
<protein>
    <recommendedName>
        <fullName evidence="10">Small ribosomal subunit biogenesis GTPase RsgA</fullName>
        <ecNumber evidence="10">3.6.1.-</ecNumber>
    </recommendedName>
</protein>
<dbReference type="CDD" id="cd01854">
    <property type="entry name" value="YjeQ_EngC"/>
    <property type="match status" value="1"/>
</dbReference>
<dbReference type="HAMAP" id="MF_01820">
    <property type="entry name" value="GTPase_RsgA"/>
    <property type="match status" value="1"/>
</dbReference>
<feature type="binding site" evidence="10">
    <location>
        <position position="266"/>
    </location>
    <ligand>
        <name>Zn(2+)</name>
        <dbReference type="ChEBI" id="CHEBI:29105"/>
    </ligand>
</feature>
<feature type="binding site" evidence="10">
    <location>
        <position position="274"/>
    </location>
    <ligand>
        <name>Zn(2+)</name>
        <dbReference type="ChEBI" id="CHEBI:29105"/>
    </ligand>
</feature>
<feature type="binding site" evidence="10">
    <location>
        <begin position="179"/>
        <end position="187"/>
    </location>
    <ligand>
        <name>GTP</name>
        <dbReference type="ChEBI" id="CHEBI:37565"/>
    </ligand>
</feature>
<feature type="binding site" evidence="10">
    <location>
        <begin position="127"/>
        <end position="130"/>
    </location>
    <ligand>
        <name>GTP</name>
        <dbReference type="ChEBI" id="CHEBI:37565"/>
    </ligand>
</feature>
<keyword evidence="5 10" id="KW-0547">Nucleotide-binding</keyword>
<evidence type="ECO:0000313" key="13">
    <source>
        <dbReference type="EMBL" id="MBA0973712.1"/>
    </source>
</evidence>
<dbReference type="GO" id="GO:0046872">
    <property type="term" value="F:metal ion binding"/>
    <property type="evidence" value="ECO:0007669"/>
    <property type="project" value="UniProtKB-KW"/>
</dbReference>
<dbReference type="GO" id="GO:0019843">
    <property type="term" value="F:rRNA binding"/>
    <property type="evidence" value="ECO:0007669"/>
    <property type="project" value="UniProtKB-KW"/>
</dbReference>
<dbReference type="SUPFAM" id="SSF50249">
    <property type="entry name" value="Nucleic acid-binding proteins"/>
    <property type="match status" value="1"/>
</dbReference>
<keyword evidence="2 10" id="KW-0690">Ribosome biogenesis</keyword>
<evidence type="ECO:0000313" key="16">
    <source>
        <dbReference type="Proteomes" id="UP000516696"/>
    </source>
</evidence>
<evidence type="ECO:0000256" key="1">
    <source>
        <dbReference type="ARBA" id="ARBA00022490"/>
    </source>
</evidence>
<name>A0A2K3QTV8_ENTGA</name>
<dbReference type="Gene3D" id="3.40.50.300">
    <property type="entry name" value="P-loop containing nucleotide triphosphate hydrolases"/>
    <property type="match status" value="1"/>
</dbReference>
<dbReference type="NCBIfam" id="TIGR00157">
    <property type="entry name" value="ribosome small subunit-dependent GTPase A"/>
    <property type="match status" value="1"/>
</dbReference>
<keyword evidence="6 10" id="KW-0378">Hydrolase</keyword>
<evidence type="ECO:0000256" key="8">
    <source>
        <dbReference type="ARBA" id="ARBA00022884"/>
    </source>
</evidence>
<feature type="binding site" evidence="10">
    <location>
        <position position="261"/>
    </location>
    <ligand>
        <name>Zn(2+)</name>
        <dbReference type="ChEBI" id="CHEBI:29105"/>
    </ligand>
</feature>
<dbReference type="Proteomes" id="UP000516696">
    <property type="component" value="Chromosome"/>
</dbReference>
<evidence type="ECO:0000313" key="18">
    <source>
        <dbReference type="Proteomes" id="UP001241571"/>
    </source>
</evidence>
<dbReference type="Proteomes" id="UP001241571">
    <property type="component" value="Unassembled WGS sequence"/>
</dbReference>
<reference evidence="15 16" key="1">
    <citation type="submission" date="2020-03" db="EMBL/GenBank/DDBJ databases">
        <title>Characterization of ganglioside-mimicking enterococci.</title>
        <authorList>
            <person name="Patry R.T."/>
            <person name="Nothaft H."/>
            <person name="Bridger R."/>
            <person name="Shajahan A."/>
            <person name="Huynh S."/>
            <person name="Sanchez S."/>
            <person name="Azadi P."/>
            <person name="Cooper K."/>
            <person name="Miller W.G."/>
            <person name="Parker C.T."/>
            <person name="Wells L."/>
            <person name="Szymanski C.M."/>
        </authorList>
    </citation>
    <scope>NUCLEOTIDE SEQUENCE [LARGE SCALE GENOMIC DNA]</scope>
    <source>
        <strain evidence="15 16">EGM181</strain>
    </source>
</reference>
<evidence type="ECO:0000313" key="14">
    <source>
        <dbReference type="EMBL" id="MDL4936634.1"/>
    </source>
</evidence>
<comment type="cofactor">
    <cofactor evidence="10">
        <name>Zn(2+)</name>
        <dbReference type="ChEBI" id="CHEBI:29105"/>
    </cofactor>
    <text evidence="10">Binds 1 zinc ion per subunit.</text>
</comment>
<dbReference type="GO" id="GO:0005737">
    <property type="term" value="C:cytoplasm"/>
    <property type="evidence" value="ECO:0007669"/>
    <property type="project" value="UniProtKB-SubCell"/>
</dbReference>
<dbReference type="InterPro" id="IPR030378">
    <property type="entry name" value="G_CP_dom"/>
</dbReference>
<dbReference type="InterPro" id="IPR004881">
    <property type="entry name" value="Ribosome_biogen_GTPase_RsgA"/>
</dbReference>
<dbReference type="GO" id="GO:0042274">
    <property type="term" value="P:ribosomal small subunit biogenesis"/>
    <property type="evidence" value="ECO:0007669"/>
    <property type="project" value="UniProtKB-UniRule"/>
</dbReference>
<dbReference type="Gene3D" id="1.10.40.50">
    <property type="entry name" value="Probable gtpase engc, domain 3"/>
    <property type="match status" value="1"/>
</dbReference>
<evidence type="ECO:0000256" key="6">
    <source>
        <dbReference type="ARBA" id="ARBA00022801"/>
    </source>
</evidence>
<dbReference type="GO" id="GO:0003924">
    <property type="term" value="F:GTPase activity"/>
    <property type="evidence" value="ECO:0007669"/>
    <property type="project" value="UniProtKB-UniRule"/>
</dbReference>
<evidence type="ECO:0000256" key="9">
    <source>
        <dbReference type="ARBA" id="ARBA00023134"/>
    </source>
</evidence>
<dbReference type="PANTHER" id="PTHR32120">
    <property type="entry name" value="SMALL RIBOSOMAL SUBUNIT BIOGENESIS GTPASE RSGA"/>
    <property type="match status" value="1"/>
</dbReference>
<dbReference type="RefSeq" id="WP_103300858.1">
    <property type="nucleotide sequence ID" value="NZ_CAKOCH010000005.1"/>
</dbReference>
<dbReference type="AlphaFoldDB" id="A0A2K3QTV8"/>
<keyword evidence="4 10" id="KW-0699">rRNA-binding</keyword>
<evidence type="ECO:0000256" key="3">
    <source>
        <dbReference type="ARBA" id="ARBA00022723"/>
    </source>
</evidence>
<dbReference type="PROSITE" id="PS50936">
    <property type="entry name" value="ENGC_GTPASE"/>
    <property type="match status" value="1"/>
</dbReference>
<dbReference type="InterPro" id="IPR027417">
    <property type="entry name" value="P-loop_NTPase"/>
</dbReference>
<comment type="similarity">
    <text evidence="10">Belongs to the TRAFAC class YlqF/YawG GTPase family. RsgA subfamily.</text>
</comment>
<dbReference type="EMBL" id="CP050485">
    <property type="protein sequence ID" value="QOG27531.1"/>
    <property type="molecule type" value="Genomic_DNA"/>
</dbReference>
<sequence length="317" mass="35989">MENQGIVIFQAKDLAKVFLSSGEERYARVSGKFRQQATALKDYPIVGDRVMGHCYDQNQFLIDTVLPRKSFLQRKVAGNRPDEQGIAANVTTVFLTTSANEEFNLARLERFVTIVWNSGANPVIVLTKIDQMDTTETEAIINQLKLTFALPVLATTIYKDERTQFEPFLTPESVVAFIGSSGVGKSSLLNQLLGDERQTTKAIREEDGRGRHTTTSRQLFRLPNGAMVIDTPGMREISLETVAASSLDRHYQMIELLAEKCRFKNCRHESEPNCAVKEALASGELSQDLFNRYRKMEKELAYLRHKEHLQARKKRER</sequence>
<evidence type="ECO:0000256" key="5">
    <source>
        <dbReference type="ARBA" id="ARBA00022741"/>
    </source>
</evidence>
<keyword evidence="7 10" id="KW-0862">Zinc</keyword>
<evidence type="ECO:0000313" key="17">
    <source>
        <dbReference type="Proteomes" id="UP000571857"/>
    </source>
</evidence>
<reference evidence="13 17" key="2">
    <citation type="submission" date="2020-06" db="EMBL/GenBank/DDBJ databases">
        <title>Crossreactivity between MHC class I-restricted antigens from cancer cells and an enterococcal bacteriophage.</title>
        <authorList>
            <person name="Fluckiger A."/>
            <person name="Daillere R."/>
            <person name="Sassi M."/>
            <person name="Cattoir V."/>
            <person name="Kroemer G."/>
            <person name="Zitvogel L."/>
        </authorList>
    </citation>
    <scope>NUCLEOTIDE SEQUENCE [LARGE SCALE GENOMIC DNA]</scope>
    <source>
        <strain evidence="13 17">EG4</strain>
    </source>
</reference>
<comment type="function">
    <text evidence="10">One of several proteins that assist in the late maturation steps of the functional core of the 30S ribosomal subunit. Helps release RbfA from mature subunits. May play a role in the assembly of ribosomal proteins into the subunit. Circularly permuted GTPase that catalyzes slow GTP hydrolysis, GTPase activity is stimulated by the 30S ribosomal subunit.</text>
</comment>
<dbReference type="InterPro" id="IPR010914">
    <property type="entry name" value="RsgA_GTPase_dom"/>
</dbReference>
<dbReference type="Proteomes" id="UP000571857">
    <property type="component" value="Unassembled WGS sequence"/>
</dbReference>
<evidence type="ECO:0000313" key="15">
    <source>
        <dbReference type="EMBL" id="QOG27531.1"/>
    </source>
</evidence>
<feature type="domain" description="CP-type G" evidence="12">
    <location>
        <begin position="82"/>
        <end position="237"/>
    </location>
</feature>
<comment type="subunit">
    <text evidence="10">Monomer. Associates with 30S ribosomal subunit, binds 16S rRNA.</text>
</comment>
<feature type="domain" description="EngC GTPase" evidence="11">
    <location>
        <begin position="88"/>
        <end position="235"/>
    </location>
</feature>
<organism evidence="13 17">
    <name type="scientific">Enterococcus gallinarum</name>
    <dbReference type="NCBI Taxonomy" id="1353"/>
    <lineage>
        <taxon>Bacteria</taxon>
        <taxon>Bacillati</taxon>
        <taxon>Bacillota</taxon>
        <taxon>Bacilli</taxon>
        <taxon>Lactobacillales</taxon>
        <taxon>Enterococcaceae</taxon>
        <taxon>Enterococcus</taxon>
    </lineage>
</organism>
<proteinExistence type="inferred from homology"/>
<feature type="binding site" evidence="10">
    <location>
        <position position="268"/>
    </location>
    <ligand>
        <name>Zn(2+)</name>
        <dbReference type="ChEBI" id="CHEBI:29105"/>
    </ligand>
</feature>
<dbReference type="SUPFAM" id="SSF52540">
    <property type="entry name" value="P-loop containing nucleoside triphosphate hydrolases"/>
    <property type="match status" value="1"/>
</dbReference>
<evidence type="ECO:0000256" key="4">
    <source>
        <dbReference type="ARBA" id="ARBA00022730"/>
    </source>
</evidence>
<gene>
    <name evidence="10 13" type="primary">rsgA</name>
    <name evidence="15" type="ORF">EGM181_09840</name>
    <name evidence="13" type="ORF">HWH42_14160</name>
    <name evidence="14" type="ORF">QRX88_12975</name>
</gene>
<evidence type="ECO:0000256" key="10">
    <source>
        <dbReference type="HAMAP-Rule" id="MF_01820"/>
    </source>
</evidence>
<dbReference type="PANTHER" id="PTHR32120:SF10">
    <property type="entry name" value="SMALL RIBOSOMAL SUBUNIT BIOGENESIS GTPASE RSGA"/>
    <property type="match status" value="1"/>
</dbReference>
<dbReference type="EC" id="3.6.1.-" evidence="10"/>
<dbReference type="EMBL" id="JABXJK010000075">
    <property type="protein sequence ID" value="MBA0973712.1"/>
    <property type="molecule type" value="Genomic_DNA"/>
</dbReference>
<keyword evidence="9 10" id="KW-0342">GTP-binding</keyword>
<dbReference type="GO" id="GO:0005525">
    <property type="term" value="F:GTP binding"/>
    <property type="evidence" value="ECO:0007669"/>
    <property type="project" value="UniProtKB-UniRule"/>
</dbReference>
<evidence type="ECO:0000256" key="2">
    <source>
        <dbReference type="ARBA" id="ARBA00022517"/>
    </source>
</evidence>
<dbReference type="Pfam" id="PF03193">
    <property type="entry name" value="RsgA_GTPase"/>
    <property type="match status" value="1"/>
</dbReference>
<evidence type="ECO:0000256" key="7">
    <source>
        <dbReference type="ARBA" id="ARBA00022833"/>
    </source>
</evidence>
<keyword evidence="1 10" id="KW-0963">Cytoplasm</keyword>
<reference evidence="14 18" key="3">
    <citation type="submission" date="2023-06" db="EMBL/GenBank/DDBJ databases">
        <title>Acute promotion of culturable opportunistic pathogens and persistent increase of antibiotic resistance following antibiotic exposure in mouse gut microbiota.</title>
        <authorList>
            <person name="Li L."/>
            <person name="Wang B."/>
            <person name="Sun Y."/>
            <person name="Wang M."/>
            <person name="Xu H."/>
        </authorList>
    </citation>
    <scope>NUCLEOTIDE SEQUENCE [LARGE SCALE GENOMIC DNA]</scope>
    <source>
        <strain evidence="14 18">CRI2_2</strain>
    </source>
</reference>
<accession>A0A2K3QTV8</accession>